<evidence type="ECO:0000313" key="4">
    <source>
        <dbReference type="Proteomes" id="UP000192343"/>
    </source>
</evidence>
<protein>
    <recommendedName>
        <fullName evidence="5">Sorbitol-6-phosphate 2-dehydrogenase</fullName>
    </recommendedName>
</protein>
<dbReference type="SUPFAM" id="SSF51735">
    <property type="entry name" value="NAD(P)-binding Rossmann-fold domains"/>
    <property type="match status" value="1"/>
</dbReference>
<dbReference type="InterPro" id="IPR002347">
    <property type="entry name" value="SDR_fam"/>
</dbReference>
<gene>
    <name evidence="3" type="ORF">B4O97_10295</name>
</gene>
<reference evidence="3 4" key="1">
    <citation type="submission" date="2017-03" db="EMBL/GenBank/DDBJ databases">
        <title>Draft Genome sequence of Marispirochaeta sp. strain JC444.</title>
        <authorList>
            <person name="Shivani Y."/>
            <person name="Subhash Y."/>
            <person name="Sasikala C."/>
            <person name="Ramana C."/>
        </authorList>
    </citation>
    <scope>NUCLEOTIDE SEQUENCE [LARGE SCALE GENOMIC DNA]</scope>
    <source>
        <strain evidence="3 4">JC444</strain>
    </source>
</reference>
<name>A0A1Y1RXU2_9SPIO</name>
<comment type="similarity">
    <text evidence="1">Belongs to the short-chain dehydrogenases/reductases (SDR) family.</text>
</comment>
<evidence type="ECO:0000313" key="3">
    <source>
        <dbReference type="EMBL" id="ORC35191.1"/>
    </source>
</evidence>
<dbReference type="Pfam" id="PF00106">
    <property type="entry name" value="adh_short"/>
    <property type="match status" value="1"/>
</dbReference>
<sequence>MNVSPAIRGLTFDGEKGLTVQFREDFDGDCPVVDIPRTDNALETLKTALFDDEGKVHPVIKIPGTGFFFMGKDPDNLGTAPVKQESAQARRENVVAGKIAVVTGGAQGFGETLVRGLFAAGALVVIADMNLSGARELAAELNRTAGQTRAFAVSVNVAEEESVEQMISEVVKTLGGIDLFLSNAGVLKAGGVREFSLRDFRFVTDVNYIGYFLCVKHAAPVMALQNEASEGRYFSDIIQINSKSGLEGSNRNGAYAGGKFGGIGLTQSFALELVADKIKVNSICPGNFFDGPLWSDPDRGLFVQYLNTGKVPGAKTLEDVRKFYEAKIPMGRGCEGDDVLKAVFYLVEQKYETGQALPVTGGQVMLK</sequence>
<evidence type="ECO:0000256" key="2">
    <source>
        <dbReference type="ARBA" id="ARBA00023002"/>
    </source>
</evidence>
<dbReference type="Gene3D" id="3.40.50.720">
    <property type="entry name" value="NAD(P)-binding Rossmann-like Domain"/>
    <property type="match status" value="1"/>
</dbReference>
<dbReference type="PRINTS" id="PR00081">
    <property type="entry name" value="GDHRDH"/>
</dbReference>
<dbReference type="PROSITE" id="PS00061">
    <property type="entry name" value="ADH_SHORT"/>
    <property type="match status" value="1"/>
</dbReference>
<organism evidence="3 4">
    <name type="scientific">Marispirochaeta aestuarii</name>
    <dbReference type="NCBI Taxonomy" id="1963862"/>
    <lineage>
        <taxon>Bacteria</taxon>
        <taxon>Pseudomonadati</taxon>
        <taxon>Spirochaetota</taxon>
        <taxon>Spirochaetia</taxon>
        <taxon>Spirochaetales</taxon>
        <taxon>Spirochaetaceae</taxon>
        <taxon>Marispirochaeta</taxon>
    </lineage>
</organism>
<dbReference type="Proteomes" id="UP000192343">
    <property type="component" value="Unassembled WGS sequence"/>
</dbReference>
<dbReference type="InterPro" id="IPR036291">
    <property type="entry name" value="NAD(P)-bd_dom_sf"/>
</dbReference>
<evidence type="ECO:0000256" key="1">
    <source>
        <dbReference type="ARBA" id="ARBA00006484"/>
    </source>
</evidence>
<dbReference type="PANTHER" id="PTHR43669">
    <property type="entry name" value="5-KETO-D-GLUCONATE 5-REDUCTASE"/>
    <property type="match status" value="1"/>
</dbReference>
<proteinExistence type="inferred from homology"/>
<dbReference type="GO" id="GO:0016491">
    <property type="term" value="F:oxidoreductase activity"/>
    <property type="evidence" value="ECO:0007669"/>
    <property type="project" value="UniProtKB-KW"/>
</dbReference>
<dbReference type="OrthoDB" id="9803333at2"/>
<dbReference type="STRING" id="1963862.B4O97_10295"/>
<dbReference type="AlphaFoldDB" id="A0A1Y1RXU2"/>
<keyword evidence="2" id="KW-0560">Oxidoreductase</keyword>
<dbReference type="PANTHER" id="PTHR43669:SF3">
    <property type="entry name" value="ALCOHOL DEHYDROGENASE, PUTATIVE (AFU_ORTHOLOGUE AFUA_3G03445)-RELATED"/>
    <property type="match status" value="1"/>
</dbReference>
<keyword evidence="4" id="KW-1185">Reference proteome</keyword>
<dbReference type="InterPro" id="IPR020904">
    <property type="entry name" value="Sc_DH/Rdtase_CS"/>
</dbReference>
<evidence type="ECO:0008006" key="5">
    <source>
        <dbReference type="Google" id="ProtNLM"/>
    </source>
</evidence>
<comment type="caution">
    <text evidence="3">The sequence shown here is derived from an EMBL/GenBank/DDBJ whole genome shotgun (WGS) entry which is preliminary data.</text>
</comment>
<dbReference type="EMBL" id="MWQY01000010">
    <property type="protein sequence ID" value="ORC35191.1"/>
    <property type="molecule type" value="Genomic_DNA"/>
</dbReference>
<accession>A0A1Y1RXU2</accession>